<reference evidence="1" key="1">
    <citation type="submission" date="2023-01" db="EMBL/GenBank/DDBJ databases">
        <authorList>
            <person name="Van Ghelder C."/>
            <person name="Rancurel C."/>
        </authorList>
    </citation>
    <scope>NUCLEOTIDE SEQUENCE</scope>
    <source>
        <strain evidence="1">CNCM I-4278</strain>
    </source>
</reference>
<proteinExistence type="predicted"/>
<evidence type="ECO:0000313" key="2">
    <source>
        <dbReference type="Proteomes" id="UP001152607"/>
    </source>
</evidence>
<sequence>MPVAAPRSRGQQPAALRPSDRFSSAAILASAFNFIRGSILYLLLKSLPHHAVCLVFETAPAKRPGNYSAYQTFPGYCSLSSIRPSSLYLLKRFIVASKRRSIMWFVA</sequence>
<comment type="caution">
    <text evidence="1">The sequence shown here is derived from an EMBL/GenBank/DDBJ whole genome shotgun (WGS) entry which is preliminary data.</text>
</comment>
<organism evidence="1 2">
    <name type="scientific">Periconia digitata</name>
    <dbReference type="NCBI Taxonomy" id="1303443"/>
    <lineage>
        <taxon>Eukaryota</taxon>
        <taxon>Fungi</taxon>
        <taxon>Dikarya</taxon>
        <taxon>Ascomycota</taxon>
        <taxon>Pezizomycotina</taxon>
        <taxon>Dothideomycetes</taxon>
        <taxon>Pleosporomycetidae</taxon>
        <taxon>Pleosporales</taxon>
        <taxon>Massarineae</taxon>
        <taxon>Periconiaceae</taxon>
        <taxon>Periconia</taxon>
    </lineage>
</organism>
<dbReference type="EMBL" id="CAOQHR010000005">
    <property type="protein sequence ID" value="CAI6335228.1"/>
    <property type="molecule type" value="Genomic_DNA"/>
</dbReference>
<dbReference type="AlphaFoldDB" id="A0A9W4UF06"/>
<keyword evidence="2" id="KW-1185">Reference proteome</keyword>
<gene>
    <name evidence="1" type="ORF">PDIGIT_LOCUS8307</name>
</gene>
<name>A0A9W4UF06_9PLEO</name>
<protein>
    <submittedName>
        <fullName evidence="1">Uncharacterized protein</fullName>
    </submittedName>
</protein>
<accession>A0A9W4UF06</accession>
<evidence type="ECO:0000313" key="1">
    <source>
        <dbReference type="EMBL" id="CAI6335228.1"/>
    </source>
</evidence>
<dbReference type="Proteomes" id="UP001152607">
    <property type="component" value="Unassembled WGS sequence"/>
</dbReference>